<feature type="transmembrane region" description="Helical" evidence="2">
    <location>
        <begin position="225"/>
        <end position="247"/>
    </location>
</feature>
<keyword evidence="2" id="KW-0812">Transmembrane</keyword>
<evidence type="ECO:0000313" key="3">
    <source>
        <dbReference type="EMBL" id="EST41660.1"/>
    </source>
</evidence>
<organism evidence="3">
    <name type="scientific">Spironucleus salmonicida</name>
    <dbReference type="NCBI Taxonomy" id="348837"/>
    <lineage>
        <taxon>Eukaryota</taxon>
        <taxon>Metamonada</taxon>
        <taxon>Diplomonadida</taxon>
        <taxon>Hexamitidae</taxon>
        <taxon>Hexamitinae</taxon>
        <taxon>Spironucleus</taxon>
    </lineage>
</organism>
<evidence type="ECO:0000256" key="1">
    <source>
        <dbReference type="SAM" id="Coils"/>
    </source>
</evidence>
<protein>
    <recommendedName>
        <fullName evidence="4">SNARE</fullName>
    </recommendedName>
</protein>
<feature type="coiled-coil region" evidence="1">
    <location>
        <begin position="191"/>
        <end position="218"/>
    </location>
</feature>
<evidence type="ECO:0008006" key="4">
    <source>
        <dbReference type="Google" id="ProtNLM"/>
    </source>
</evidence>
<keyword evidence="2" id="KW-1133">Transmembrane helix</keyword>
<keyword evidence="1" id="KW-0175">Coiled coil</keyword>
<evidence type="ECO:0000256" key="2">
    <source>
        <dbReference type="SAM" id="Phobius"/>
    </source>
</evidence>
<proteinExistence type="predicted"/>
<sequence length="250" mass="29102">MENSIILEENYISYQKFDRSLIILRSQLIQIQKEIDSIPPDVQTFTINSINQQIKHVVYKIKEKFKTFSDDLTSSTALVRTQDQVTCLNQIALTFVQQVQKLHDRELTNQGIRKQAIHHILAMNNIYYNEEIDEEKVVQHLVHDDLQYIKYELQNSKVIQQQTQICRDLSQEILDATITTISLQIQQGEFLNLCNKKLEQSLKNIKESEENHEKALKANKLKKQLIKISIIVIIIIILLMGLCSLVLKST</sequence>
<name>V6LB60_9EUKA</name>
<dbReference type="AlphaFoldDB" id="V6LB60"/>
<reference evidence="3" key="1">
    <citation type="journal article" date="2014" name="PLoS Genet.">
        <title>The Genome of Spironucleus salmonicida Highlights a Fish Pathogen Adapted to Fluctuating Environments.</title>
        <authorList>
            <person name="Xu F."/>
            <person name="Jerlstrom-Hultqvist J."/>
            <person name="Einarsson E."/>
            <person name="Astvaldsson A."/>
            <person name="Svard S.G."/>
            <person name="Andersson J.O."/>
        </authorList>
    </citation>
    <scope>NUCLEOTIDE SEQUENCE</scope>
</reference>
<gene>
    <name evidence="3" type="ORF">SS50377_18747</name>
</gene>
<keyword evidence="2" id="KW-0472">Membrane</keyword>
<dbReference type="EMBL" id="KI546168">
    <property type="protein sequence ID" value="EST41660.1"/>
    <property type="molecule type" value="Genomic_DNA"/>
</dbReference>
<accession>V6LB60</accession>